<gene>
    <name evidence="2" type="ORF">RchiOBHm_Chr4g0424921</name>
</gene>
<proteinExistence type="predicted"/>
<evidence type="ECO:0000256" key="1">
    <source>
        <dbReference type="SAM" id="MobiDB-lite"/>
    </source>
</evidence>
<dbReference type="AlphaFoldDB" id="A0A2P6QZ46"/>
<comment type="caution">
    <text evidence="2">The sequence shown here is derived from an EMBL/GenBank/DDBJ whole genome shotgun (WGS) entry which is preliminary data.</text>
</comment>
<accession>A0A2P6QZ46</accession>
<protein>
    <submittedName>
        <fullName evidence="2">Uncharacterized protein</fullName>
    </submittedName>
</protein>
<dbReference type="Gramene" id="PRQ39416">
    <property type="protein sequence ID" value="PRQ39416"/>
    <property type="gene ID" value="RchiOBHm_Chr4g0424921"/>
</dbReference>
<dbReference type="EMBL" id="PDCK01000042">
    <property type="protein sequence ID" value="PRQ39416.1"/>
    <property type="molecule type" value="Genomic_DNA"/>
</dbReference>
<organism evidence="2 3">
    <name type="scientific">Rosa chinensis</name>
    <name type="common">China rose</name>
    <dbReference type="NCBI Taxonomy" id="74649"/>
    <lineage>
        <taxon>Eukaryota</taxon>
        <taxon>Viridiplantae</taxon>
        <taxon>Streptophyta</taxon>
        <taxon>Embryophyta</taxon>
        <taxon>Tracheophyta</taxon>
        <taxon>Spermatophyta</taxon>
        <taxon>Magnoliopsida</taxon>
        <taxon>eudicotyledons</taxon>
        <taxon>Gunneridae</taxon>
        <taxon>Pentapetalae</taxon>
        <taxon>rosids</taxon>
        <taxon>fabids</taxon>
        <taxon>Rosales</taxon>
        <taxon>Rosaceae</taxon>
        <taxon>Rosoideae</taxon>
        <taxon>Rosoideae incertae sedis</taxon>
        <taxon>Rosa</taxon>
    </lineage>
</organism>
<dbReference type="Proteomes" id="UP000238479">
    <property type="component" value="Chromosome 4"/>
</dbReference>
<evidence type="ECO:0000313" key="3">
    <source>
        <dbReference type="Proteomes" id="UP000238479"/>
    </source>
</evidence>
<evidence type="ECO:0000313" key="2">
    <source>
        <dbReference type="EMBL" id="PRQ39416.1"/>
    </source>
</evidence>
<sequence>MGQRPPGTVGIGSPLGSSRHATPTPAALRRRFCFPISPRRGMSKIGTGL</sequence>
<keyword evidence="3" id="KW-1185">Reference proteome</keyword>
<reference evidence="2 3" key="1">
    <citation type="journal article" date="2018" name="Nat. Genet.">
        <title>The Rosa genome provides new insights in the design of modern roses.</title>
        <authorList>
            <person name="Bendahmane M."/>
        </authorList>
    </citation>
    <scope>NUCLEOTIDE SEQUENCE [LARGE SCALE GENOMIC DNA]</scope>
    <source>
        <strain evidence="3">cv. Old Blush</strain>
    </source>
</reference>
<name>A0A2P6QZ46_ROSCH</name>
<feature type="region of interest" description="Disordered" evidence="1">
    <location>
        <begin position="1"/>
        <end position="29"/>
    </location>
</feature>